<dbReference type="AlphaFoldDB" id="A0A7W3FJ54"/>
<keyword evidence="2" id="KW-1185">Reference proteome</keyword>
<accession>A0A7W3FJ54</accession>
<dbReference type="Proteomes" id="UP000547058">
    <property type="component" value="Unassembled WGS sequence"/>
</dbReference>
<comment type="caution">
    <text evidence="1">The sequence shown here is derived from an EMBL/GenBank/DDBJ whole genome shotgun (WGS) entry which is preliminary data.</text>
</comment>
<dbReference type="RefSeq" id="WP_182337689.1">
    <property type="nucleotide sequence ID" value="NZ_JACGXS010000001.1"/>
</dbReference>
<sequence>MRKKTENETTRHAAPHRQFRRSAVELAVASEADAPQVARKVLSRVRDIRNAQGEGSYVFGNQACSVFALRIGSAAGEGMLREHPGWLFGLYGADTADGKRVSFPTAEQIAEDLREHYGWDQPLPVNCPKQLNLFAAA</sequence>
<evidence type="ECO:0000313" key="2">
    <source>
        <dbReference type="Proteomes" id="UP000547058"/>
    </source>
</evidence>
<protein>
    <submittedName>
        <fullName evidence="1">Uncharacterized protein</fullName>
    </submittedName>
</protein>
<proteinExistence type="predicted"/>
<organism evidence="1 2">
    <name type="scientific">Stenotrophomonas tumulicola</name>
    <dbReference type="NCBI Taxonomy" id="1685415"/>
    <lineage>
        <taxon>Bacteria</taxon>
        <taxon>Pseudomonadati</taxon>
        <taxon>Pseudomonadota</taxon>
        <taxon>Gammaproteobacteria</taxon>
        <taxon>Lysobacterales</taxon>
        <taxon>Lysobacteraceae</taxon>
        <taxon>Stenotrophomonas</taxon>
    </lineage>
</organism>
<reference evidence="1 2" key="1">
    <citation type="submission" date="2020-08" db="EMBL/GenBank/DDBJ databases">
        <title>Stenotrophomonas tumulicola JCM 30961.</title>
        <authorList>
            <person name="Deng Y."/>
        </authorList>
    </citation>
    <scope>NUCLEOTIDE SEQUENCE [LARGE SCALE GENOMIC DNA]</scope>
    <source>
        <strain evidence="1 2">JCM 30961</strain>
    </source>
</reference>
<name>A0A7W3FJ54_9GAMM</name>
<dbReference type="EMBL" id="JACGXS010000001">
    <property type="protein sequence ID" value="MBA8680501.1"/>
    <property type="molecule type" value="Genomic_DNA"/>
</dbReference>
<evidence type="ECO:0000313" key="1">
    <source>
        <dbReference type="EMBL" id="MBA8680501.1"/>
    </source>
</evidence>
<gene>
    <name evidence="1" type="ORF">H4O11_01595</name>
</gene>